<evidence type="ECO:0000313" key="1">
    <source>
        <dbReference type="EMBL" id="BAY17141.1"/>
    </source>
</evidence>
<dbReference type="OrthoDB" id="518155at2"/>
<gene>
    <name evidence="1" type="ORF">NIES21_29760</name>
</gene>
<dbReference type="Proteomes" id="UP000218287">
    <property type="component" value="Chromosome"/>
</dbReference>
<dbReference type="EMBL" id="AP018174">
    <property type="protein sequence ID" value="BAY17141.1"/>
    <property type="molecule type" value="Genomic_DNA"/>
</dbReference>
<protein>
    <submittedName>
        <fullName evidence="1">Uncharacterized protein</fullName>
    </submittedName>
</protein>
<reference evidence="1 2" key="1">
    <citation type="submission" date="2017-06" db="EMBL/GenBank/DDBJ databases">
        <title>Genome sequencing of cyanobaciteial culture collection at National Institute for Environmental Studies (NIES).</title>
        <authorList>
            <person name="Hirose Y."/>
            <person name="Shimura Y."/>
            <person name="Fujisawa T."/>
            <person name="Nakamura Y."/>
            <person name="Kawachi M."/>
        </authorList>
    </citation>
    <scope>NUCLEOTIDE SEQUENCE [LARGE SCALE GENOMIC DNA]</scope>
    <source>
        <strain evidence="1 2">NIES-21</strain>
    </source>
</reference>
<dbReference type="Pfam" id="PF19991">
    <property type="entry name" value="HMA_2"/>
    <property type="match status" value="1"/>
</dbReference>
<keyword evidence="2" id="KW-1185">Reference proteome</keyword>
<sequence>MPELPLENLSTPIYIQIVSQTPGRLRLRISPQHQEKAEIQLIANYLKVFFPQIDQVKVNSQTGSITIYTPAENSNFAEIIDKLQAQGLVIITPGEKSQPVKLTQTLFKFNQQVTNITKESVDLRVIIPFTVVAIVLKRLLPPLARWKTTTLYLLLWYGLESLVKLSDKKKPPTDE</sequence>
<accession>A0A1Z4GI00</accession>
<organism evidence="1 2">
    <name type="scientific">Anabaenopsis circularis NIES-21</name>
    <dbReference type="NCBI Taxonomy" id="1085406"/>
    <lineage>
        <taxon>Bacteria</taxon>
        <taxon>Bacillati</taxon>
        <taxon>Cyanobacteriota</taxon>
        <taxon>Cyanophyceae</taxon>
        <taxon>Nostocales</taxon>
        <taxon>Nodulariaceae</taxon>
        <taxon>Anabaenopsis</taxon>
    </lineage>
</organism>
<proteinExistence type="predicted"/>
<name>A0A1Z4GI00_9CYAN</name>
<evidence type="ECO:0000313" key="2">
    <source>
        <dbReference type="Proteomes" id="UP000218287"/>
    </source>
</evidence>
<dbReference type="AlphaFoldDB" id="A0A1Z4GI00"/>